<dbReference type="GO" id="GO:1903037">
    <property type="term" value="P:regulation of leukocyte cell-cell adhesion"/>
    <property type="evidence" value="ECO:0007669"/>
    <property type="project" value="UniProtKB-ARBA"/>
</dbReference>
<dbReference type="GO" id="GO:0001817">
    <property type="term" value="P:regulation of cytokine production"/>
    <property type="evidence" value="ECO:0007669"/>
    <property type="project" value="TreeGrafter"/>
</dbReference>
<dbReference type="SMART" id="SM00406">
    <property type="entry name" value="IGv"/>
    <property type="match status" value="1"/>
</dbReference>
<dbReference type="GO" id="GO:0050852">
    <property type="term" value="P:T cell receptor signaling pathway"/>
    <property type="evidence" value="ECO:0007669"/>
    <property type="project" value="TreeGrafter"/>
</dbReference>
<dbReference type="InterPro" id="IPR036179">
    <property type="entry name" value="Ig-like_dom_sf"/>
</dbReference>
<evidence type="ECO:0000256" key="3">
    <source>
        <dbReference type="ARBA" id="ARBA00023136"/>
    </source>
</evidence>
<evidence type="ECO:0000256" key="4">
    <source>
        <dbReference type="ARBA" id="ARBA00023157"/>
    </source>
</evidence>
<dbReference type="SUPFAM" id="SSF48726">
    <property type="entry name" value="Immunoglobulin"/>
    <property type="match status" value="1"/>
</dbReference>
<reference evidence="8" key="1">
    <citation type="submission" date="2025-08" db="UniProtKB">
        <authorList>
            <consortium name="Ensembl"/>
        </authorList>
    </citation>
    <scope>IDENTIFICATION</scope>
</reference>
<evidence type="ECO:0000259" key="7">
    <source>
        <dbReference type="PROSITE" id="PS50835"/>
    </source>
</evidence>
<feature type="domain" description="Ig-like" evidence="7">
    <location>
        <begin position="4"/>
        <end position="111"/>
    </location>
</feature>
<dbReference type="GO" id="GO:0050863">
    <property type="term" value="P:regulation of T cell activation"/>
    <property type="evidence" value="ECO:0007669"/>
    <property type="project" value="UniProtKB-ARBA"/>
</dbReference>
<name>A0A8B9KZ34_ASTMX</name>
<keyword evidence="2" id="KW-0732">Signal</keyword>
<protein>
    <submittedName>
        <fullName evidence="8">Si:dkey-27p18.7</fullName>
    </submittedName>
</protein>
<dbReference type="InterPro" id="IPR050504">
    <property type="entry name" value="IgSF_BTN/MOG"/>
</dbReference>
<dbReference type="Gene3D" id="2.60.40.10">
    <property type="entry name" value="Immunoglobulins"/>
    <property type="match status" value="1"/>
</dbReference>
<dbReference type="Pfam" id="PF07686">
    <property type="entry name" value="V-set"/>
    <property type="match status" value="1"/>
</dbReference>
<dbReference type="PROSITE" id="PS50835">
    <property type="entry name" value="IG_LIKE"/>
    <property type="match status" value="1"/>
</dbReference>
<keyword evidence="6" id="KW-0393">Immunoglobulin domain</keyword>
<dbReference type="Ensembl" id="ENSAMXT00005048667.1">
    <property type="protein sequence ID" value="ENSAMXP00005044789.1"/>
    <property type="gene ID" value="ENSAMXG00005020765.1"/>
</dbReference>
<dbReference type="FunFam" id="2.60.40.10:FF:000142">
    <property type="entry name" value="V-set domain-containing T-cell activation inhibitor 1"/>
    <property type="match status" value="1"/>
</dbReference>
<evidence type="ECO:0000256" key="2">
    <source>
        <dbReference type="ARBA" id="ARBA00022729"/>
    </source>
</evidence>
<proteinExistence type="predicted"/>
<organism evidence="8 9">
    <name type="scientific">Astyanax mexicanus</name>
    <name type="common">Blind cave fish</name>
    <name type="synonym">Astyanax fasciatus mexicanus</name>
    <dbReference type="NCBI Taxonomy" id="7994"/>
    <lineage>
        <taxon>Eukaryota</taxon>
        <taxon>Metazoa</taxon>
        <taxon>Chordata</taxon>
        <taxon>Craniata</taxon>
        <taxon>Vertebrata</taxon>
        <taxon>Euteleostomi</taxon>
        <taxon>Actinopterygii</taxon>
        <taxon>Neopterygii</taxon>
        <taxon>Teleostei</taxon>
        <taxon>Ostariophysi</taxon>
        <taxon>Characiformes</taxon>
        <taxon>Characoidei</taxon>
        <taxon>Acestrorhamphidae</taxon>
        <taxon>Acestrorhamphinae</taxon>
        <taxon>Astyanax</taxon>
    </lineage>
</organism>
<dbReference type="InterPro" id="IPR007110">
    <property type="entry name" value="Ig-like_dom"/>
</dbReference>
<dbReference type="GO" id="GO:0005102">
    <property type="term" value="F:signaling receptor binding"/>
    <property type="evidence" value="ECO:0007669"/>
    <property type="project" value="TreeGrafter"/>
</dbReference>
<dbReference type="InterPro" id="IPR003599">
    <property type="entry name" value="Ig_sub"/>
</dbReference>
<keyword evidence="5" id="KW-0325">Glycoprotein</keyword>
<dbReference type="PANTHER" id="PTHR24100">
    <property type="entry name" value="BUTYROPHILIN"/>
    <property type="match status" value="1"/>
</dbReference>
<dbReference type="SMART" id="SM00409">
    <property type="entry name" value="IG"/>
    <property type="match status" value="1"/>
</dbReference>
<evidence type="ECO:0000256" key="1">
    <source>
        <dbReference type="ARBA" id="ARBA00004370"/>
    </source>
</evidence>
<evidence type="ECO:0000313" key="9">
    <source>
        <dbReference type="Proteomes" id="UP000694621"/>
    </source>
</evidence>
<accession>A0A8B9KZ34</accession>
<sequence length="164" mass="17983">MAAPSTSEFKLTGPQDDECQSGSVTLSCLLSPELSAVGMEIRWFKGKDCVCLYKNGKVTEGRSYEDRVSLITQELQRGNVSLQIRNCRGSDTGYYLCQVTDGNKTEECTIGVFGPFSNISELKGVSSGGEIGEGEAVLISQENRNWTEEERIKMMQSALLTGEF</sequence>
<evidence type="ECO:0000256" key="6">
    <source>
        <dbReference type="ARBA" id="ARBA00023319"/>
    </source>
</evidence>
<keyword evidence="3" id="KW-0472">Membrane</keyword>
<evidence type="ECO:0000256" key="5">
    <source>
        <dbReference type="ARBA" id="ARBA00023180"/>
    </source>
</evidence>
<evidence type="ECO:0000313" key="8">
    <source>
        <dbReference type="Ensembl" id="ENSAMXP00005044789.1"/>
    </source>
</evidence>
<dbReference type="InterPro" id="IPR013106">
    <property type="entry name" value="Ig_V-set"/>
</dbReference>
<keyword evidence="4" id="KW-1015">Disulfide bond</keyword>
<dbReference type="PANTHER" id="PTHR24100:SF130">
    <property type="entry name" value="BUTYROPHILIN-LIKE PROTEIN 9"/>
    <property type="match status" value="1"/>
</dbReference>
<dbReference type="GO" id="GO:0009897">
    <property type="term" value="C:external side of plasma membrane"/>
    <property type="evidence" value="ECO:0007669"/>
    <property type="project" value="TreeGrafter"/>
</dbReference>
<comment type="subcellular location">
    <subcellularLocation>
        <location evidence="1">Membrane</location>
    </subcellularLocation>
</comment>
<dbReference type="InterPro" id="IPR013783">
    <property type="entry name" value="Ig-like_fold"/>
</dbReference>
<dbReference type="AlphaFoldDB" id="A0A8B9KZ34"/>
<dbReference type="Proteomes" id="UP000694621">
    <property type="component" value="Unplaced"/>
</dbReference>